<dbReference type="CDD" id="cd00165">
    <property type="entry name" value="S4"/>
    <property type="match status" value="1"/>
</dbReference>
<evidence type="ECO:0000256" key="3">
    <source>
        <dbReference type="PROSITE-ProRule" id="PRU00182"/>
    </source>
</evidence>
<proteinExistence type="inferred from homology"/>
<dbReference type="OrthoDB" id="9784736at2"/>
<dbReference type="EC" id="2.1.1.227" evidence="5"/>
<dbReference type="InterPro" id="IPR029063">
    <property type="entry name" value="SAM-dependent_MTases_sf"/>
</dbReference>
<protein>
    <submittedName>
        <fullName evidence="6">23S rRNA (Cytidine1920-2'-O)/16S rRNA (Cytidine1409-2'-O)-methyltransferase</fullName>
        <ecNumber evidence="5">2.1.1.226</ecNumber>
        <ecNumber evidence="5">2.1.1.227</ecNumber>
    </submittedName>
</protein>
<dbReference type="NCBIfam" id="TIGR00478">
    <property type="entry name" value="tly"/>
    <property type="match status" value="1"/>
</dbReference>
<reference evidence="6" key="1">
    <citation type="submission" date="2016-10" db="EMBL/GenBank/DDBJ databases">
        <authorList>
            <person name="de Groot N.N."/>
        </authorList>
    </citation>
    <scope>NUCLEOTIDE SEQUENCE [LARGE SCALE GENOMIC DNA]</scope>
    <source>
        <strain evidence="6">CGMCC 1.8911</strain>
    </source>
</reference>
<reference evidence="5 8" key="3">
    <citation type="submission" date="2021-03" db="EMBL/GenBank/DDBJ databases">
        <title>Genomic Encyclopedia of Type Strains, Phase IV (KMG-IV): sequencing the most valuable type-strain genomes for metagenomic binning, comparative biology and taxonomic classification.</title>
        <authorList>
            <person name="Goeker M."/>
        </authorList>
    </citation>
    <scope>NUCLEOTIDE SEQUENCE [LARGE SCALE GENOMIC DNA]</scope>
    <source>
        <strain evidence="5 8">DSM 22420</strain>
    </source>
</reference>
<dbReference type="GO" id="GO:0032259">
    <property type="term" value="P:methylation"/>
    <property type="evidence" value="ECO:0007669"/>
    <property type="project" value="UniProtKB-KW"/>
</dbReference>
<evidence type="ECO:0000313" key="6">
    <source>
        <dbReference type="EMBL" id="SDJ56928.1"/>
    </source>
</evidence>
<dbReference type="PIRSF" id="PIRSF005578">
    <property type="entry name" value="TlyA"/>
    <property type="match status" value="1"/>
</dbReference>
<dbReference type="AlphaFoldDB" id="A0A1G8USZ9"/>
<dbReference type="GO" id="GO:0003723">
    <property type="term" value="F:RNA binding"/>
    <property type="evidence" value="ECO:0007669"/>
    <property type="project" value="UniProtKB-KW"/>
</dbReference>
<dbReference type="InterPro" id="IPR047048">
    <property type="entry name" value="TlyA"/>
</dbReference>
<evidence type="ECO:0000259" key="4">
    <source>
        <dbReference type="Pfam" id="PF01728"/>
    </source>
</evidence>
<dbReference type="Proteomes" id="UP000242700">
    <property type="component" value="Unassembled WGS sequence"/>
</dbReference>
<dbReference type="RefSeq" id="WP_092594602.1">
    <property type="nucleotide sequence ID" value="NZ_BMCN01000001.1"/>
</dbReference>
<evidence type="ECO:0000313" key="5">
    <source>
        <dbReference type="EMBL" id="MBP1951745.1"/>
    </source>
</evidence>
<dbReference type="EC" id="2.1.1.226" evidence="5"/>
<keyword evidence="8" id="KW-1185">Reference proteome</keyword>
<evidence type="ECO:0000313" key="7">
    <source>
        <dbReference type="Proteomes" id="UP000242700"/>
    </source>
</evidence>
<dbReference type="Proteomes" id="UP001519348">
    <property type="component" value="Unassembled WGS sequence"/>
</dbReference>
<evidence type="ECO:0000313" key="8">
    <source>
        <dbReference type="Proteomes" id="UP001519348"/>
    </source>
</evidence>
<comment type="similarity">
    <text evidence="2">Belongs to the TlyA family.</text>
</comment>
<dbReference type="PANTHER" id="PTHR32319">
    <property type="entry name" value="BACTERIAL HEMOLYSIN-LIKE PROTEIN"/>
    <property type="match status" value="1"/>
</dbReference>
<evidence type="ECO:0000256" key="1">
    <source>
        <dbReference type="ARBA" id="ARBA00022884"/>
    </source>
</evidence>
<reference evidence="7" key="2">
    <citation type="submission" date="2016-10" db="EMBL/GenBank/DDBJ databases">
        <authorList>
            <person name="Varghese N."/>
            <person name="Submissions S."/>
        </authorList>
    </citation>
    <scope>NUCLEOTIDE SEQUENCE [LARGE SCALE GENOMIC DNA]</scope>
    <source>
        <strain evidence="7">CGMCC 1.8911</strain>
    </source>
</reference>
<dbReference type="EMBL" id="JAGGKN010000002">
    <property type="protein sequence ID" value="MBP1951745.1"/>
    <property type="molecule type" value="Genomic_DNA"/>
</dbReference>
<dbReference type="InterPro" id="IPR002877">
    <property type="entry name" value="RNA_MeTrfase_FtsJ_dom"/>
</dbReference>
<dbReference type="InterPro" id="IPR004538">
    <property type="entry name" value="Hemolysin_A/TlyA"/>
</dbReference>
<organism evidence="6 7">
    <name type="scientific">Jeotgalicoccus aerolatus</name>
    <dbReference type="NCBI Taxonomy" id="709510"/>
    <lineage>
        <taxon>Bacteria</taxon>
        <taxon>Bacillati</taxon>
        <taxon>Bacillota</taxon>
        <taxon>Bacilli</taxon>
        <taxon>Bacillales</taxon>
        <taxon>Staphylococcaceae</taxon>
        <taxon>Jeotgalicoccus</taxon>
    </lineage>
</organism>
<accession>A0A1G8USZ9</accession>
<dbReference type="InterPro" id="IPR036986">
    <property type="entry name" value="S4_RNA-bd_sf"/>
</dbReference>
<feature type="domain" description="Ribosomal RNA methyltransferase FtsJ" evidence="4">
    <location>
        <begin position="60"/>
        <end position="240"/>
    </location>
</feature>
<dbReference type="GO" id="GO:0008168">
    <property type="term" value="F:methyltransferase activity"/>
    <property type="evidence" value="ECO:0007669"/>
    <property type="project" value="UniProtKB-KW"/>
</dbReference>
<gene>
    <name evidence="5" type="ORF">J2Z27_000780</name>
    <name evidence="6" type="ORF">SAMN05216187_101102</name>
</gene>
<keyword evidence="6" id="KW-0489">Methyltransferase</keyword>
<dbReference type="EMBL" id="FNFI01000001">
    <property type="protein sequence ID" value="SDJ56928.1"/>
    <property type="molecule type" value="Genomic_DNA"/>
</dbReference>
<sequence>MKKIRTDDYIFEHFNVGSIDDIRKLIMAGKVLNNNEPVYKASDKIDPLKAHIRFKNVKQFVSRGGLKLKHAIDVLGLDVKDKVMLDIGSSTGGFTDCALQHGARFVYAVDVGTNQLDYKLRVDDRVCVMEQTNFKETVIENFDPLPEVISIDVSFTSIVPILRHIESLFSQPLNIAALIKPQFESYLEEREENGIITNPDTHFQVIQRVLAEAETLGFNVQAIEKSPITGTKGNTEYLFFISNKKENKYAITTKDISSVVYG</sequence>
<dbReference type="PANTHER" id="PTHR32319:SF0">
    <property type="entry name" value="BACTERIAL HEMOLYSIN-LIKE PROTEIN"/>
    <property type="match status" value="1"/>
</dbReference>
<evidence type="ECO:0000256" key="2">
    <source>
        <dbReference type="ARBA" id="ARBA00029460"/>
    </source>
</evidence>
<name>A0A1G8USZ9_9STAP</name>
<dbReference type="SUPFAM" id="SSF53335">
    <property type="entry name" value="S-adenosyl-L-methionine-dependent methyltransferases"/>
    <property type="match status" value="1"/>
</dbReference>
<dbReference type="Gene3D" id="3.10.290.10">
    <property type="entry name" value="RNA-binding S4 domain"/>
    <property type="match status" value="1"/>
</dbReference>
<keyword evidence="6" id="KW-0808">Transferase</keyword>
<dbReference type="STRING" id="586411.SAMN05216187_101102"/>
<dbReference type="PROSITE" id="PS50889">
    <property type="entry name" value="S4"/>
    <property type="match status" value="1"/>
</dbReference>
<dbReference type="Pfam" id="PF01728">
    <property type="entry name" value="FtsJ"/>
    <property type="match status" value="1"/>
</dbReference>
<keyword evidence="1 3" id="KW-0694">RNA-binding</keyword>
<dbReference type="Gene3D" id="3.40.50.150">
    <property type="entry name" value="Vaccinia Virus protein VP39"/>
    <property type="match status" value="1"/>
</dbReference>